<evidence type="ECO:0000256" key="3">
    <source>
        <dbReference type="ARBA" id="ARBA00005638"/>
    </source>
</evidence>
<name>A0A5C5VIW0_9BACT</name>
<comment type="similarity">
    <text evidence="3 8">Belongs to the HMBS family.</text>
</comment>
<evidence type="ECO:0000256" key="2">
    <source>
        <dbReference type="ARBA" id="ARBA00004735"/>
    </source>
</evidence>
<gene>
    <name evidence="8 11" type="primary">hemC</name>
    <name evidence="11" type="ORF">KOR34_28990</name>
</gene>
<dbReference type="GO" id="GO:0005737">
    <property type="term" value="C:cytoplasm"/>
    <property type="evidence" value="ECO:0007669"/>
    <property type="project" value="UniProtKB-UniRule"/>
</dbReference>
<dbReference type="InterPro" id="IPR022419">
    <property type="entry name" value="Porphobilin_deaminase_cofac_BS"/>
</dbReference>
<evidence type="ECO:0000256" key="4">
    <source>
        <dbReference type="ARBA" id="ARBA00011245"/>
    </source>
</evidence>
<comment type="subunit">
    <text evidence="4 8">Monomer.</text>
</comment>
<dbReference type="HAMAP" id="MF_00260">
    <property type="entry name" value="Porphobil_deam"/>
    <property type="match status" value="1"/>
</dbReference>
<accession>A0A5C5VIW0</accession>
<dbReference type="Pfam" id="PF03900">
    <property type="entry name" value="Porphobil_deamC"/>
    <property type="match status" value="1"/>
</dbReference>
<dbReference type="Pfam" id="PF01379">
    <property type="entry name" value="Porphobil_deam"/>
    <property type="match status" value="1"/>
</dbReference>
<dbReference type="InterPro" id="IPR022417">
    <property type="entry name" value="Porphobilin_deaminase_N"/>
</dbReference>
<comment type="cofactor">
    <cofactor evidence="8">
        <name>dipyrromethane</name>
        <dbReference type="ChEBI" id="CHEBI:60342"/>
    </cofactor>
    <text evidence="8">Binds 1 dipyrromethane group covalently.</text>
</comment>
<comment type="function">
    <text evidence="1 8">Tetrapolymerization of the monopyrrole PBG into the hydroxymethylbilane pre-uroporphyrinogen in several discrete steps.</text>
</comment>
<evidence type="ECO:0000256" key="5">
    <source>
        <dbReference type="ARBA" id="ARBA00022679"/>
    </source>
</evidence>
<dbReference type="PIRSF" id="PIRSF001438">
    <property type="entry name" value="4pyrrol_synth_OHMeBilane_synth"/>
    <property type="match status" value="1"/>
</dbReference>
<keyword evidence="6 8" id="KW-0627">Porphyrin biosynthesis</keyword>
<feature type="domain" description="Porphobilinogen deaminase N-terminal" evidence="9">
    <location>
        <begin position="9"/>
        <end position="212"/>
    </location>
</feature>
<keyword evidence="5 8" id="KW-0808">Transferase</keyword>
<comment type="catalytic activity">
    <reaction evidence="7 8">
        <text>4 porphobilinogen + H2O = hydroxymethylbilane + 4 NH4(+)</text>
        <dbReference type="Rhea" id="RHEA:13185"/>
        <dbReference type="ChEBI" id="CHEBI:15377"/>
        <dbReference type="ChEBI" id="CHEBI:28938"/>
        <dbReference type="ChEBI" id="CHEBI:57845"/>
        <dbReference type="ChEBI" id="CHEBI:58126"/>
        <dbReference type="EC" id="2.5.1.61"/>
    </reaction>
</comment>
<dbReference type="SUPFAM" id="SSF53850">
    <property type="entry name" value="Periplasmic binding protein-like II"/>
    <property type="match status" value="1"/>
</dbReference>
<dbReference type="OrthoDB" id="9810298at2"/>
<evidence type="ECO:0000259" key="9">
    <source>
        <dbReference type="Pfam" id="PF01379"/>
    </source>
</evidence>
<evidence type="ECO:0000313" key="12">
    <source>
        <dbReference type="Proteomes" id="UP000316714"/>
    </source>
</evidence>
<dbReference type="PANTHER" id="PTHR11557:SF0">
    <property type="entry name" value="PORPHOBILINOGEN DEAMINASE"/>
    <property type="match status" value="1"/>
</dbReference>
<reference evidence="11 12" key="1">
    <citation type="submission" date="2019-02" db="EMBL/GenBank/DDBJ databases">
        <title>Deep-cultivation of Planctomycetes and their phenomic and genomic characterization uncovers novel biology.</title>
        <authorList>
            <person name="Wiegand S."/>
            <person name="Jogler M."/>
            <person name="Boedeker C."/>
            <person name="Pinto D."/>
            <person name="Vollmers J."/>
            <person name="Rivas-Marin E."/>
            <person name="Kohn T."/>
            <person name="Peeters S.H."/>
            <person name="Heuer A."/>
            <person name="Rast P."/>
            <person name="Oberbeckmann S."/>
            <person name="Bunk B."/>
            <person name="Jeske O."/>
            <person name="Meyerdierks A."/>
            <person name="Storesund J.E."/>
            <person name="Kallscheuer N."/>
            <person name="Luecker S."/>
            <person name="Lage O.M."/>
            <person name="Pohl T."/>
            <person name="Merkel B.J."/>
            <person name="Hornburger P."/>
            <person name="Mueller R.-W."/>
            <person name="Bruemmer F."/>
            <person name="Labrenz M."/>
            <person name="Spormann A.M."/>
            <person name="Op Den Camp H."/>
            <person name="Overmann J."/>
            <person name="Amann R."/>
            <person name="Jetten M.S.M."/>
            <person name="Mascher T."/>
            <person name="Medema M.H."/>
            <person name="Devos D.P."/>
            <person name="Kaster A.-K."/>
            <person name="Ovreas L."/>
            <person name="Rohde M."/>
            <person name="Galperin M.Y."/>
            <person name="Jogler C."/>
        </authorList>
    </citation>
    <scope>NUCLEOTIDE SEQUENCE [LARGE SCALE GENOMIC DNA]</scope>
    <source>
        <strain evidence="11 12">KOR34</strain>
    </source>
</reference>
<proteinExistence type="inferred from homology"/>
<comment type="caution">
    <text evidence="11">The sequence shown here is derived from an EMBL/GenBank/DDBJ whole genome shotgun (WGS) entry which is preliminary data.</text>
</comment>
<dbReference type="InterPro" id="IPR022418">
    <property type="entry name" value="Porphobilinogen_deaminase_C"/>
</dbReference>
<feature type="domain" description="Porphobilinogen deaminase C-terminal" evidence="10">
    <location>
        <begin position="228"/>
        <end position="296"/>
    </location>
</feature>
<dbReference type="Gene3D" id="3.30.160.40">
    <property type="entry name" value="Porphobilinogen deaminase, C-terminal domain"/>
    <property type="match status" value="1"/>
</dbReference>
<dbReference type="GO" id="GO:0006782">
    <property type="term" value="P:protoporphyrinogen IX biosynthetic process"/>
    <property type="evidence" value="ECO:0007669"/>
    <property type="project" value="UniProtKB-UniRule"/>
</dbReference>
<evidence type="ECO:0000256" key="8">
    <source>
        <dbReference type="HAMAP-Rule" id="MF_00260"/>
    </source>
</evidence>
<evidence type="ECO:0000256" key="7">
    <source>
        <dbReference type="ARBA" id="ARBA00048169"/>
    </source>
</evidence>
<dbReference type="Gene3D" id="3.40.190.10">
    <property type="entry name" value="Periplasmic binding protein-like II"/>
    <property type="match status" value="2"/>
</dbReference>
<dbReference type="Proteomes" id="UP000316714">
    <property type="component" value="Unassembled WGS sequence"/>
</dbReference>
<evidence type="ECO:0000256" key="6">
    <source>
        <dbReference type="ARBA" id="ARBA00023244"/>
    </source>
</evidence>
<dbReference type="PANTHER" id="PTHR11557">
    <property type="entry name" value="PORPHOBILINOGEN DEAMINASE"/>
    <property type="match status" value="1"/>
</dbReference>
<dbReference type="RefSeq" id="WP_146565234.1">
    <property type="nucleotide sequence ID" value="NZ_SIHJ01000001.1"/>
</dbReference>
<dbReference type="EMBL" id="SIHJ01000001">
    <property type="protein sequence ID" value="TWT37933.1"/>
    <property type="molecule type" value="Genomic_DNA"/>
</dbReference>
<evidence type="ECO:0000313" key="11">
    <source>
        <dbReference type="EMBL" id="TWT37933.1"/>
    </source>
</evidence>
<comment type="miscellaneous">
    <text evidence="8">The porphobilinogen subunits are added to the dipyrromethane group.</text>
</comment>
<dbReference type="PROSITE" id="PS00533">
    <property type="entry name" value="PORPHOBILINOGEN_DEAM"/>
    <property type="match status" value="1"/>
</dbReference>
<organism evidence="11 12">
    <name type="scientific">Posidoniimonas corsicana</name>
    <dbReference type="NCBI Taxonomy" id="1938618"/>
    <lineage>
        <taxon>Bacteria</taxon>
        <taxon>Pseudomonadati</taxon>
        <taxon>Planctomycetota</taxon>
        <taxon>Planctomycetia</taxon>
        <taxon>Pirellulales</taxon>
        <taxon>Lacipirellulaceae</taxon>
        <taxon>Posidoniimonas</taxon>
    </lineage>
</organism>
<evidence type="ECO:0000256" key="1">
    <source>
        <dbReference type="ARBA" id="ARBA00002869"/>
    </source>
</evidence>
<comment type="pathway">
    <text evidence="2">Porphyrin-containing compound metabolism; protoporphyrin-IX biosynthesis; coproporphyrinogen-III from 5-aminolevulinate: step 2/4.</text>
</comment>
<dbReference type="FunFam" id="3.40.190.10:FF:000005">
    <property type="entry name" value="Porphobilinogen deaminase"/>
    <property type="match status" value="1"/>
</dbReference>
<dbReference type="InterPro" id="IPR000860">
    <property type="entry name" value="HemC"/>
</dbReference>
<protein>
    <recommendedName>
        <fullName evidence="8">Porphobilinogen deaminase</fullName>
        <shortName evidence="8">PBG</shortName>
        <ecNumber evidence="8">2.5.1.61</ecNumber>
    </recommendedName>
    <alternativeName>
        <fullName evidence="8">Hydroxymethylbilane synthase</fullName>
        <shortName evidence="8">HMBS</shortName>
    </alternativeName>
    <alternativeName>
        <fullName evidence="8">Pre-uroporphyrinogen synthase</fullName>
    </alternativeName>
</protein>
<dbReference type="NCBIfam" id="TIGR00212">
    <property type="entry name" value="hemC"/>
    <property type="match status" value="1"/>
</dbReference>
<dbReference type="InterPro" id="IPR036803">
    <property type="entry name" value="Porphobilinogen_deaminase_C_sf"/>
</dbReference>
<dbReference type="EC" id="2.5.1.61" evidence="8"/>
<dbReference type="SUPFAM" id="SSF54782">
    <property type="entry name" value="Porphobilinogen deaminase (hydroxymethylbilane synthase), C-terminal domain"/>
    <property type="match status" value="1"/>
</dbReference>
<dbReference type="PRINTS" id="PR00151">
    <property type="entry name" value="PORPHBDMNASE"/>
</dbReference>
<evidence type="ECO:0000259" key="10">
    <source>
        <dbReference type="Pfam" id="PF03900"/>
    </source>
</evidence>
<dbReference type="GO" id="GO:0004418">
    <property type="term" value="F:hydroxymethylbilane synthase activity"/>
    <property type="evidence" value="ECO:0007669"/>
    <property type="project" value="UniProtKB-UniRule"/>
</dbReference>
<dbReference type="AlphaFoldDB" id="A0A5C5VIW0"/>
<keyword evidence="12" id="KW-1185">Reference proteome</keyword>
<sequence>MTEHAGRPLRLGTRASQLARWQAEHIAARLRTLGHEVELVLLRTQGDARQSGPIAAIGTQGVFTKELQRALLDCQIDLAVHSMKDLPTEPVDGLTVAAVPDREDHHDALVSPAAATVAELPHAARVGTGSARRRAQLLAARPDLDVRDIRGNVDTRLAKLDAGDYDAIILAAAGLRRLELGDRITQLLPTDLMTPAPAQGALAIECRTSDAPTLAALAPLEHPATRASVTAERTALRKLEGGCLAAMGAYAQPVGSELQLRTIVLSEDGASRVVVEEQGPLDAAAEVGRAAAARLLDQGAGELLRTR</sequence>
<feature type="modified residue" description="S-(dipyrrolylmethanemethyl)cysteine" evidence="8">
    <location>
        <position position="243"/>
    </location>
</feature>